<feature type="region of interest" description="Disordered" evidence="3">
    <location>
        <begin position="1"/>
        <end position="44"/>
    </location>
</feature>
<dbReference type="PANTHER" id="PTHR46401:SF2">
    <property type="entry name" value="GLYCOSYLTRANSFERASE WBBK-RELATED"/>
    <property type="match status" value="1"/>
</dbReference>
<gene>
    <name evidence="5" type="ORF">DSM112329_04971</name>
</gene>
<dbReference type="EMBL" id="CP114014">
    <property type="protein sequence ID" value="XAY08075.1"/>
    <property type="molecule type" value="Genomic_DNA"/>
</dbReference>
<dbReference type="Pfam" id="PF13439">
    <property type="entry name" value="Glyco_transf_4"/>
    <property type="match status" value="1"/>
</dbReference>
<dbReference type="GO" id="GO:0009103">
    <property type="term" value="P:lipopolysaccharide biosynthetic process"/>
    <property type="evidence" value="ECO:0007669"/>
    <property type="project" value="TreeGrafter"/>
</dbReference>
<dbReference type="AlphaFoldDB" id="A0AAU7B2J1"/>
<dbReference type="RefSeq" id="WP_354699260.1">
    <property type="nucleotide sequence ID" value="NZ_CP114014.1"/>
</dbReference>
<reference evidence="5" key="1">
    <citation type="submission" date="2022-12" db="EMBL/GenBank/DDBJ databases">
        <title>Paraconexibacter alkalitolerans sp. nov. and Baekduia alba sp. nov., isolated from soil and emended description of the genera Paraconexibacter (Chun et al., 2020) and Baekduia (An et al., 2020).</title>
        <authorList>
            <person name="Vieira S."/>
            <person name="Huber K.J."/>
            <person name="Geppert A."/>
            <person name="Wolf J."/>
            <person name="Neumann-Schaal M."/>
            <person name="Muesken M."/>
            <person name="Overmann J."/>
        </authorList>
    </citation>
    <scope>NUCLEOTIDE SEQUENCE</scope>
    <source>
        <strain evidence="5">AEG42_29</strain>
    </source>
</reference>
<dbReference type="InterPro" id="IPR028098">
    <property type="entry name" value="Glyco_trans_4-like_N"/>
</dbReference>
<keyword evidence="2" id="KW-0808">Transferase</keyword>
<evidence type="ECO:0000256" key="3">
    <source>
        <dbReference type="SAM" id="MobiDB-lite"/>
    </source>
</evidence>
<dbReference type="GO" id="GO:0016757">
    <property type="term" value="F:glycosyltransferase activity"/>
    <property type="evidence" value="ECO:0007669"/>
    <property type="project" value="UniProtKB-KW"/>
</dbReference>
<dbReference type="PANTHER" id="PTHR46401">
    <property type="entry name" value="GLYCOSYLTRANSFERASE WBBK-RELATED"/>
    <property type="match status" value="1"/>
</dbReference>
<proteinExistence type="predicted"/>
<dbReference type="KEGG" id="parq:DSM112329_04971"/>
<feature type="domain" description="Glycosyltransferase subfamily 4-like N-terminal" evidence="4">
    <location>
        <begin position="96"/>
        <end position="173"/>
    </location>
</feature>
<sequence>MTAPRRPSSAPSDSAKAAAAEEEVQREARARRRRERRASRAAGGPEGLRVCFDSRAAGDPRGIGRYVRSLLDALQRTAEPGDEIIEGHRPRGVDVYHSPWIDGAALRAAIPQVVTLHDLVPLKRRAEYLRTGVRFRLRYAAIARAQRVIVPTQAVADDAVKHLRVPEANLVVVSEAPIAAMYPRPDDEVAAVRARYGLPDGEYLVWVGGMEHPDPRKRVAALADTPRDLPLVLVGPARPWAKDLGKREGITITGHVTDDELAALYTGARALVFPSDDEGFGLPTVEALACGTPVVACDVPALREVLGERAVFVAQDDLPGLMAAGAAASRPAPPPPPFTWEDAARATWGVYRDVAGRR</sequence>
<organism evidence="5">
    <name type="scientific">Paraconexibacter sp. AEG42_29</name>
    <dbReference type="NCBI Taxonomy" id="2997339"/>
    <lineage>
        <taxon>Bacteria</taxon>
        <taxon>Bacillati</taxon>
        <taxon>Actinomycetota</taxon>
        <taxon>Thermoleophilia</taxon>
        <taxon>Solirubrobacterales</taxon>
        <taxon>Paraconexibacteraceae</taxon>
        <taxon>Paraconexibacter</taxon>
    </lineage>
</organism>
<dbReference type="Pfam" id="PF13692">
    <property type="entry name" value="Glyco_trans_1_4"/>
    <property type="match status" value="1"/>
</dbReference>
<dbReference type="Gene3D" id="3.40.50.2000">
    <property type="entry name" value="Glycogen Phosphorylase B"/>
    <property type="match status" value="2"/>
</dbReference>
<name>A0AAU7B2J1_9ACTN</name>
<feature type="compositionally biased region" description="Basic residues" evidence="3">
    <location>
        <begin position="29"/>
        <end position="39"/>
    </location>
</feature>
<evidence type="ECO:0000313" key="5">
    <source>
        <dbReference type="EMBL" id="XAY08075.1"/>
    </source>
</evidence>
<protein>
    <submittedName>
        <fullName evidence="5">Glycosyltransferase</fullName>
    </submittedName>
</protein>
<evidence type="ECO:0000259" key="4">
    <source>
        <dbReference type="Pfam" id="PF13439"/>
    </source>
</evidence>
<accession>A0AAU7B2J1</accession>
<evidence type="ECO:0000256" key="1">
    <source>
        <dbReference type="ARBA" id="ARBA00022676"/>
    </source>
</evidence>
<keyword evidence="1" id="KW-0328">Glycosyltransferase</keyword>
<dbReference type="CDD" id="cd03809">
    <property type="entry name" value="GT4_MtfB-like"/>
    <property type="match status" value="1"/>
</dbReference>
<feature type="compositionally biased region" description="Low complexity" evidence="3">
    <location>
        <begin position="1"/>
        <end position="18"/>
    </location>
</feature>
<evidence type="ECO:0000256" key="2">
    <source>
        <dbReference type="ARBA" id="ARBA00022679"/>
    </source>
</evidence>
<dbReference type="SUPFAM" id="SSF53756">
    <property type="entry name" value="UDP-Glycosyltransferase/glycogen phosphorylase"/>
    <property type="match status" value="1"/>
</dbReference>